<gene>
    <name evidence="6" type="primary">similar to BPTI</name>
    <name evidence="6" type="ORF">CLUMA_CG016449</name>
</gene>
<dbReference type="GO" id="GO:0005615">
    <property type="term" value="C:extracellular space"/>
    <property type="evidence" value="ECO:0007669"/>
    <property type="project" value="TreeGrafter"/>
</dbReference>
<feature type="signal peptide" evidence="4">
    <location>
        <begin position="1"/>
        <end position="21"/>
    </location>
</feature>
<evidence type="ECO:0000256" key="4">
    <source>
        <dbReference type="SAM" id="SignalP"/>
    </source>
</evidence>
<evidence type="ECO:0000256" key="1">
    <source>
        <dbReference type="ARBA" id="ARBA00022690"/>
    </source>
</evidence>
<accession>A0A1J1IUW7</accession>
<evidence type="ECO:0000256" key="3">
    <source>
        <dbReference type="ARBA" id="ARBA00023157"/>
    </source>
</evidence>
<keyword evidence="3" id="KW-1015">Disulfide bond</keyword>
<proteinExistence type="predicted"/>
<keyword evidence="4" id="KW-0732">Signal</keyword>
<dbReference type="InterPro" id="IPR050098">
    <property type="entry name" value="TFPI/VKTCI-like"/>
</dbReference>
<dbReference type="InterPro" id="IPR002223">
    <property type="entry name" value="Kunitz_BPTI"/>
</dbReference>
<protein>
    <submittedName>
        <fullName evidence="6">CLUMA_CG016449, isoform A</fullName>
    </submittedName>
</protein>
<organism evidence="6 7">
    <name type="scientific">Clunio marinus</name>
    <dbReference type="NCBI Taxonomy" id="568069"/>
    <lineage>
        <taxon>Eukaryota</taxon>
        <taxon>Metazoa</taxon>
        <taxon>Ecdysozoa</taxon>
        <taxon>Arthropoda</taxon>
        <taxon>Hexapoda</taxon>
        <taxon>Insecta</taxon>
        <taxon>Pterygota</taxon>
        <taxon>Neoptera</taxon>
        <taxon>Endopterygota</taxon>
        <taxon>Diptera</taxon>
        <taxon>Nematocera</taxon>
        <taxon>Chironomoidea</taxon>
        <taxon>Chironomidae</taxon>
        <taxon>Clunio</taxon>
    </lineage>
</organism>
<dbReference type="GO" id="GO:0004867">
    <property type="term" value="F:serine-type endopeptidase inhibitor activity"/>
    <property type="evidence" value="ECO:0007669"/>
    <property type="project" value="UniProtKB-KW"/>
</dbReference>
<dbReference type="PROSITE" id="PS00280">
    <property type="entry name" value="BPTI_KUNITZ_1"/>
    <property type="match status" value="1"/>
</dbReference>
<dbReference type="Proteomes" id="UP000183832">
    <property type="component" value="Unassembled WGS sequence"/>
</dbReference>
<evidence type="ECO:0000259" key="5">
    <source>
        <dbReference type="PROSITE" id="PS50279"/>
    </source>
</evidence>
<evidence type="ECO:0000256" key="2">
    <source>
        <dbReference type="ARBA" id="ARBA00022900"/>
    </source>
</evidence>
<keyword evidence="2" id="KW-0722">Serine protease inhibitor</keyword>
<name>A0A1J1IUW7_9DIPT</name>
<reference evidence="6 7" key="1">
    <citation type="submission" date="2015-04" db="EMBL/GenBank/DDBJ databases">
        <authorList>
            <person name="Syromyatnikov M.Y."/>
            <person name="Popov V.N."/>
        </authorList>
    </citation>
    <scope>NUCLEOTIDE SEQUENCE [LARGE SCALE GENOMIC DNA]</scope>
</reference>
<feature type="domain" description="BPTI/Kunitz inhibitor" evidence="5">
    <location>
        <begin position="76"/>
        <end position="124"/>
    </location>
</feature>
<dbReference type="InterPro" id="IPR020901">
    <property type="entry name" value="Prtase_inh_Kunz-CS"/>
</dbReference>
<dbReference type="PANTHER" id="PTHR10083:SF374">
    <property type="entry name" value="BPTI_KUNITZ INHIBITOR DOMAIN-CONTAINING PROTEIN"/>
    <property type="match status" value="1"/>
</dbReference>
<sequence length="126" mass="14183">MMLKFLIVAIVLTVLLQDVCPWMYARYPKILAHAMLYSPVGITTEMHVKCSTMVAVMETIIDSKPKLNANVFAHVCSLPKDIGPCDAVFPSWYYNGNACEMFDYGGCEGNDNRFETEAECQRVCSR</sequence>
<dbReference type="Pfam" id="PF00014">
    <property type="entry name" value="Kunitz_BPTI"/>
    <property type="match status" value="1"/>
</dbReference>
<dbReference type="EMBL" id="CVRI01000059">
    <property type="protein sequence ID" value="CRL03498.1"/>
    <property type="molecule type" value="Genomic_DNA"/>
</dbReference>
<dbReference type="PROSITE" id="PS50279">
    <property type="entry name" value="BPTI_KUNITZ_2"/>
    <property type="match status" value="1"/>
</dbReference>
<dbReference type="SMART" id="SM00131">
    <property type="entry name" value="KU"/>
    <property type="match status" value="1"/>
</dbReference>
<keyword evidence="1" id="KW-0646">Protease inhibitor</keyword>
<dbReference type="FunFam" id="4.10.410.10:FF:000020">
    <property type="entry name" value="Collagen, type VI, alpha 3"/>
    <property type="match status" value="1"/>
</dbReference>
<dbReference type="PANTHER" id="PTHR10083">
    <property type="entry name" value="KUNITZ-TYPE PROTEASE INHIBITOR-RELATED"/>
    <property type="match status" value="1"/>
</dbReference>
<dbReference type="AlphaFoldDB" id="A0A1J1IUW7"/>
<feature type="chain" id="PRO_5012859666" evidence="4">
    <location>
        <begin position="22"/>
        <end position="126"/>
    </location>
</feature>
<evidence type="ECO:0000313" key="7">
    <source>
        <dbReference type="Proteomes" id="UP000183832"/>
    </source>
</evidence>
<dbReference type="SUPFAM" id="SSF57362">
    <property type="entry name" value="BPTI-like"/>
    <property type="match status" value="1"/>
</dbReference>
<evidence type="ECO:0000313" key="6">
    <source>
        <dbReference type="EMBL" id="CRL03498.1"/>
    </source>
</evidence>
<dbReference type="CDD" id="cd00109">
    <property type="entry name" value="Kunitz-type"/>
    <property type="match status" value="1"/>
</dbReference>
<dbReference type="OrthoDB" id="7790983at2759"/>
<dbReference type="PRINTS" id="PR00759">
    <property type="entry name" value="BASICPTASE"/>
</dbReference>
<dbReference type="STRING" id="568069.A0A1J1IUW7"/>
<dbReference type="Gene3D" id="4.10.410.10">
    <property type="entry name" value="Pancreatic trypsin inhibitor Kunitz domain"/>
    <property type="match status" value="1"/>
</dbReference>
<keyword evidence="7" id="KW-1185">Reference proteome</keyword>
<dbReference type="InterPro" id="IPR036880">
    <property type="entry name" value="Kunitz_BPTI_sf"/>
</dbReference>